<name>A0ACB7Z4K1_9ERIC</name>
<dbReference type="Proteomes" id="UP000828048">
    <property type="component" value="Chromosome 4"/>
</dbReference>
<keyword evidence="2" id="KW-1185">Reference proteome</keyword>
<organism evidence="1 2">
    <name type="scientific">Vaccinium darrowii</name>
    <dbReference type="NCBI Taxonomy" id="229202"/>
    <lineage>
        <taxon>Eukaryota</taxon>
        <taxon>Viridiplantae</taxon>
        <taxon>Streptophyta</taxon>
        <taxon>Embryophyta</taxon>
        <taxon>Tracheophyta</taxon>
        <taxon>Spermatophyta</taxon>
        <taxon>Magnoliopsida</taxon>
        <taxon>eudicotyledons</taxon>
        <taxon>Gunneridae</taxon>
        <taxon>Pentapetalae</taxon>
        <taxon>asterids</taxon>
        <taxon>Ericales</taxon>
        <taxon>Ericaceae</taxon>
        <taxon>Vaccinioideae</taxon>
        <taxon>Vaccinieae</taxon>
        <taxon>Vaccinium</taxon>
    </lineage>
</organism>
<dbReference type="EMBL" id="CM037154">
    <property type="protein sequence ID" value="KAH7860714.1"/>
    <property type="molecule type" value="Genomic_DNA"/>
</dbReference>
<sequence>MEKPAKGTVTSLSSLFPVEEVQEASKRVQDTISEHQKELDQVQNFVADNASLISLVQKLPEELHHDIMVPFGKAAFFPGRLIHTNEFLVLLGESYYAERTSKQTADLLKRRGKALESQVKSIKAVMQDLKAQASYFDATGAEVAEGLVEITEEYTEETSAEEVSKADPTNASEADNINALTEEEEFAKLMSKIDELEKEELAEESDEEDELEKEELAEESDEEDEGYSHMLSKLDELEKKELATESVSGSDEDYSSQHSFDQRHGHQLPNPTKQSKDEYPIIKELPSIQHAFPQELPKQFEGSNLQSVSEGKSPSDRSSALAKSTSAEKASVLPEVEENIEAEPQSQYKAFTGSIVEHTHNLETNPREQTIASSKSSTPQPSKPVSRFKMQRR</sequence>
<protein>
    <submittedName>
        <fullName evidence="1">Uncharacterized protein</fullName>
    </submittedName>
</protein>
<evidence type="ECO:0000313" key="2">
    <source>
        <dbReference type="Proteomes" id="UP000828048"/>
    </source>
</evidence>
<comment type="caution">
    <text evidence="1">The sequence shown here is derived from an EMBL/GenBank/DDBJ whole genome shotgun (WGS) entry which is preliminary data.</text>
</comment>
<evidence type="ECO:0000313" key="1">
    <source>
        <dbReference type="EMBL" id="KAH7860714.1"/>
    </source>
</evidence>
<gene>
    <name evidence="1" type="ORF">Vadar_017126</name>
</gene>
<proteinExistence type="predicted"/>
<accession>A0ACB7Z4K1</accession>
<reference evidence="1 2" key="1">
    <citation type="journal article" date="2021" name="Hortic Res">
        <title>High-quality reference genome and annotation aids understanding of berry development for evergreen blueberry (Vaccinium darrowii).</title>
        <authorList>
            <person name="Yu J."/>
            <person name="Hulse-Kemp A.M."/>
            <person name="Babiker E."/>
            <person name="Staton M."/>
        </authorList>
    </citation>
    <scope>NUCLEOTIDE SEQUENCE [LARGE SCALE GENOMIC DNA]</scope>
    <source>
        <strain evidence="2">cv. NJ 8807/NJ 8810</strain>
        <tissue evidence="1">Young leaf</tissue>
    </source>
</reference>